<accession>I3X269</accession>
<proteinExistence type="predicted"/>
<protein>
    <submittedName>
        <fullName evidence="1">Uncharacterized protein</fullName>
    </submittedName>
</protein>
<gene>
    <name evidence="1" type="ORF">USDA257_c13840</name>
</gene>
<organism evidence="1 2">
    <name type="scientific">Sinorhizobium fredii (strain USDA 257)</name>
    <dbReference type="NCBI Taxonomy" id="1185652"/>
    <lineage>
        <taxon>Bacteria</taxon>
        <taxon>Pseudomonadati</taxon>
        <taxon>Pseudomonadota</taxon>
        <taxon>Alphaproteobacteria</taxon>
        <taxon>Hyphomicrobiales</taxon>
        <taxon>Rhizobiaceae</taxon>
        <taxon>Sinorhizobium/Ensifer group</taxon>
        <taxon>Sinorhizobium</taxon>
    </lineage>
</organism>
<evidence type="ECO:0000313" key="1">
    <source>
        <dbReference type="EMBL" id="AFL49975.1"/>
    </source>
</evidence>
<dbReference type="EMBL" id="CP003563">
    <property type="protein sequence ID" value="AFL49975.1"/>
    <property type="molecule type" value="Genomic_DNA"/>
</dbReference>
<reference evidence="1 2" key="1">
    <citation type="journal article" date="2012" name="J. Bacteriol.">
        <title>Complete genome sequence of the broad-host-range strain Sinorhizobium fredii USDA257.</title>
        <authorList>
            <person name="Schuldes J."/>
            <person name="Rodriguez Orbegoso M."/>
            <person name="Schmeisser C."/>
            <person name="Krishnan H.B."/>
            <person name="Daniel R."/>
            <person name="Streit W.R."/>
        </authorList>
    </citation>
    <scope>NUCLEOTIDE SEQUENCE [LARGE SCALE GENOMIC DNA]</scope>
    <source>
        <strain evidence="1 2">USDA 257</strain>
    </source>
</reference>
<name>I3X269_SINF2</name>
<evidence type="ECO:0000313" key="2">
    <source>
        <dbReference type="Proteomes" id="UP000006180"/>
    </source>
</evidence>
<sequence>MAAACRCGLVVENFAAWVRCSMASLNFLLHRHIFSLQMP</sequence>
<dbReference type="HOGENOM" id="CLU_3317041_0_0_5"/>
<dbReference type="KEGG" id="sfd:USDA257_c13840"/>
<dbReference type="AlphaFoldDB" id="I3X269"/>
<dbReference type="Proteomes" id="UP000006180">
    <property type="component" value="Chromosome"/>
</dbReference>